<keyword evidence="2" id="KW-1185">Reference proteome</keyword>
<evidence type="ECO:0000313" key="1">
    <source>
        <dbReference type="EMBL" id="KAL3401018.1"/>
    </source>
</evidence>
<dbReference type="AlphaFoldDB" id="A0ABD2X6N7"/>
<accession>A0ABD2X6N7</accession>
<evidence type="ECO:0000313" key="2">
    <source>
        <dbReference type="Proteomes" id="UP001627154"/>
    </source>
</evidence>
<gene>
    <name evidence="1" type="ORF">TKK_005666</name>
</gene>
<protein>
    <submittedName>
        <fullName evidence="1">Uncharacterized protein</fullName>
    </submittedName>
</protein>
<sequence length="129" mass="14436">MALSLEFVIRRRTIVTRVPARETAVKKGSRGSSILCIFIAPEDIAAMRAWTVFITLLLGLTKPIKKHRLAFTLLAIASFYAGSARKIKFALPPDTGQTKYVRLPGIVHCHSIDHYVSKYNMYSTVICIL</sequence>
<dbReference type="EMBL" id="JBJJXI010000049">
    <property type="protein sequence ID" value="KAL3401018.1"/>
    <property type="molecule type" value="Genomic_DNA"/>
</dbReference>
<comment type="caution">
    <text evidence="1">The sequence shown here is derived from an EMBL/GenBank/DDBJ whole genome shotgun (WGS) entry which is preliminary data.</text>
</comment>
<organism evidence="1 2">
    <name type="scientific">Trichogramma kaykai</name>
    <dbReference type="NCBI Taxonomy" id="54128"/>
    <lineage>
        <taxon>Eukaryota</taxon>
        <taxon>Metazoa</taxon>
        <taxon>Ecdysozoa</taxon>
        <taxon>Arthropoda</taxon>
        <taxon>Hexapoda</taxon>
        <taxon>Insecta</taxon>
        <taxon>Pterygota</taxon>
        <taxon>Neoptera</taxon>
        <taxon>Endopterygota</taxon>
        <taxon>Hymenoptera</taxon>
        <taxon>Apocrita</taxon>
        <taxon>Proctotrupomorpha</taxon>
        <taxon>Chalcidoidea</taxon>
        <taxon>Trichogrammatidae</taxon>
        <taxon>Trichogramma</taxon>
    </lineage>
</organism>
<dbReference type="Proteomes" id="UP001627154">
    <property type="component" value="Unassembled WGS sequence"/>
</dbReference>
<reference evidence="1 2" key="1">
    <citation type="journal article" date="2024" name="bioRxiv">
        <title>A reference genome for Trichogramma kaykai: A tiny desert-dwelling parasitoid wasp with competing sex-ratio distorters.</title>
        <authorList>
            <person name="Culotta J."/>
            <person name="Lindsey A.R."/>
        </authorList>
    </citation>
    <scope>NUCLEOTIDE SEQUENCE [LARGE SCALE GENOMIC DNA]</scope>
    <source>
        <strain evidence="1 2">KSX58</strain>
    </source>
</reference>
<name>A0ABD2X6N7_9HYME</name>
<proteinExistence type="predicted"/>